<dbReference type="Proteomes" id="UP000239156">
    <property type="component" value="Unassembled WGS sequence"/>
</dbReference>
<sequence length="181" mass="20171">MTGPPLYLTDTNYGSWVFPMKSKLDKIGAWQDVTGKKRLKEEDKPDDKQPSRPCVPISIGNGSLKWISDLATCDDHISKDLALEKFLELQYIDSTQTSSLKLKQLIIGSSRQSVGCANNTVAIMLNRPEKHAAQNHLNWVSMTDPQHAFLATGKKIYLCPHCKQGFTICSHCDKAGHTEVN</sequence>
<keyword evidence="2" id="KW-1185">Reference proteome</keyword>
<name>A0A2S4VY50_9BASI</name>
<protein>
    <recommendedName>
        <fullName evidence="3">C2H2-type domain-containing protein</fullName>
    </recommendedName>
</protein>
<evidence type="ECO:0000313" key="1">
    <source>
        <dbReference type="EMBL" id="POW14464.1"/>
    </source>
</evidence>
<dbReference type="VEuPathDB" id="FungiDB:PSHT_10834"/>
<evidence type="ECO:0008006" key="3">
    <source>
        <dbReference type="Google" id="ProtNLM"/>
    </source>
</evidence>
<dbReference type="VEuPathDB" id="FungiDB:PSTT_02885"/>
<dbReference type="EMBL" id="PKSL01000018">
    <property type="protein sequence ID" value="POW14464.1"/>
    <property type="molecule type" value="Genomic_DNA"/>
</dbReference>
<accession>A0A2S4VY50</accession>
<gene>
    <name evidence="1" type="ORF">PSTT_02885</name>
</gene>
<reference evidence="1" key="1">
    <citation type="submission" date="2017-12" db="EMBL/GenBank/DDBJ databases">
        <title>Gene loss provides genomic basis for host adaptation in cereal stripe rust fungi.</title>
        <authorList>
            <person name="Xia C."/>
        </authorList>
    </citation>
    <scope>NUCLEOTIDE SEQUENCE [LARGE SCALE GENOMIC DNA]</scope>
    <source>
        <strain evidence="1">93-210</strain>
    </source>
</reference>
<comment type="caution">
    <text evidence="1">The sequence shown here is derived from an EMBL/GenBank/DDBJ whole genome shotgun (WGS) entry which is preliminary data.</text>
</comment>
<dbReference type="AlphaFoldDB" id="A0A2S4VY50"/>
<proteinExistence type="predicted"/>
<evidence type="ECO:0000313" key="2">
    <source>
        <dbReference type="Proteomes" id="UP000239156"/>
    </source>
</evidence>
<organism evidence="1 2">
    <name type="scientific">Puccinia striiformis</name>
    <dbReference type="NCBI Taxonomy" id="27350"/>
    <lineage>
        <taxon>Eukaryota</taxon>
        <taxon>Fungi</taxon>
        <taxon>Dikarya</taxon>
        <taxon>Basidiomycota</taxon>
        <taxon>Pucciniomycotina</taxon>
        <taxon>Pucciniomycetes</taxon>
        <taxon>Pucciniales</taxon>
        <taxon>Pucciniaceae</taxon>
        <taxon>Puccinia</taxon>
    </lineage>
</organism>